<evidence type="ECO:0000313" key="5">
    <source>
        <dbReference type="EMBL" id="GIM83536.1"/>
    </source>
</evidence>
<keyword evidence="5" id="KW-0675">Receptor</keyword>
<sequence length="383" mass="39392">MRRKYVRALGAIGMSAALIAAAGCQAAEDDTAGGNGDCGGKIAMFGAYSGPNSGLAIPALKSAQLAVKQHNEANPDCEVTLQEFDTKGDPTEATPVANRVAGDESFLGVIGGAFSGESKATMAVYEAAEMVMVSPSSTAIELTAGGNEVFHRVVGNDAVQGAAAAVYLRDVVQAKKVFVINDGTTYGAGITDELTRALGELAGGSDQVQEKQVNFAATISKIKAAAPDAIAYGGYSNEAAPLVKQMREAGITATFLGLDGIYDPSFPEGAGASAEGAIVTCLCLPSDKAGGTFAADFEAEYGVPPGPFGAEGFDAANVLIEGLAEGNTTRKDLLAWVDSYDKEGVSKSLKFDENGDVDKSRVVTWAYEIKGGEITAQQEIKIS</sequence>
<gene>
    <name evidence="6" type="ORF">FB564_1110</name>
    <name evidence="5" type="ORF">Sar04_12680</name>
</gene>
<dbReference type="Proteomes" id="UP000677457">
    <property type="component" value="Unassembled WGS sequence"/>
</dbReference>
<dbReference type="InterPro" id="IPR028082">
    <property type="entry name" value="Peripla_BP_I"/>
</dbReference>
<dbReference type="PROSITE" id="PS51257">
    <property type="entry name" value="PROKAR_LIPOPROTEIN"/>
    <property type="match status" value="1"/>
</dbReference>
<proteinExistence type="inferred from homology"/>
<dbReference type="EMBL" id="BOQM01000009">
    <property type="protein sequence ID" value="GIM83536.1"/>
    <property type="molecule type" value="Genomic_DNA"/>
</dbReference>
<reference evidence="5 8" key="2">
    <citation type="submission" date="2021-03" db="EMBL/GenBank/DDBJ databases">
        <title>Whole genome shotgun sequence of Salinispora arenicola NBRC 105043.</title>
        <authorList>
            <person name="Komaki H."/>
            <person name="Tamura T."/>
        </authorList>
    </citation>
    <scope>NUCLEOTIDE SEQUENCE [LARGE SCALE GENOMIC DNA]</scope>
    <source>
        <strain evidence="5 8">NBRC 105043</strain>
    </source>
</reference>
<organism evidence="6 7">
    <name type="scientific">Salinispora arenicola</name>
    <dbReference type="NCBI Taxonomy" id="168697"/>
    <lineage>
        <taxon>Bacteria</taxon>
        <taxon>Bacillati</taxon>
        <taxon>Actinomycetota</taxon>
        <taxon>Actinomycetes</taxon>
        <taxon>Micromonosporales</taxon>
        <taxon>Micromonosporaceae</taxon>
        <taxon>Salinispora</taxon>
    </lineage>
</organism>
<feature type="domain" description="Leucine-binding protein" evidence="4">
    <location>
        <begin position="41"/>
        <end position="352"/>
    </location>
</feature>
<evidence type="ECO:0000256" key="2">
    <source>
        <dbReference type="ARBA" id="ARBA00022729"/>
    </source>
</evidence>
<keyword evidence="2 3" id="KW-0732">Signal</keyword>
<evidence type="ECO:0000256" key="1">
    <source>
        <dbReference type="ARBA" id="ARBA00010062"/>
    </source>
</evidence>
<name>A0A542XK52_SALAC</name>
<comment type="similarity">
    <text evidence="1">Belongs to the leucine-binding protein family.</text>
</comment>
<dbReference type="Proteomes" id="UP000315983">
    <property type="component" value="Unassembled WGS sequence"/>
</dbReference>
<evidence type="ECO:0000313" key="7">
    <source>
        <dbReference type="Proteomes" id="UP000315983"/>
    </source>
</evidence>
<dbReference type="PANTHER" id="PTHR47151:SF2">
    <property type="entry name" value="AMINO ACID BINDING PROTEIN"/>
    <property type="match status" value="1"/>
</dbReference>
<evidence type="ECO:0000256" key="3">
    <source>
        <dbReference type="SAM" id="SignalP"/>
    </source>
</evidence>
<comment type="caution">
    <text evidence="6">The sequence shown here is derived from an EMBL/GenBank/DDBJ whole genome shotgun (WGS) entry which is preliminary data.</text>
</comment>
<dbReference type="CDD" id="cd06342">
    <property type="entry name" value="PBP1_ABC_LIVBP-like"/>
    <property type="match status" value="1"/>
</dbReference>
<dbReference type="RefSeq" id="WP_142116178.1">
    <property type="nucleotide sequence ID" value="NZ_BOQM01000009.1"/>
</dbReference>
<reference evidence="6 7" key="1">
    <citation type="submission" date="2019-06" db="EMBL/GenBank/DDBJ databases">
        <title>Sequencing the genomes of 1000 actinobacteria strains.</title>
        <authorList>
            <person name="Klenk H.-P."/>
        </authorList>
    </citation>
    <scope>NUCLEOTIDE SEQUENCE [LARGE SCALE GENOMIC DNA]</scope>
    <source>
        <strain evidence="6 7">DSM 44819</strain>
    </source>
</reference>
<feature type="chain" id="PRO_5021965844" evidence="3">
    <location>
        <begin position="27"/>
        <end position="383"/>
    </location>
</feature>
<dbReference type="AlphaFoldDB" id="A0A542XK52"/>
<evidence type="ECO:0000313" key="6">
    <source>
        <dbReference type="EMBL" id="TQL36033.1"/>
    </source>
</evidence>
<dbReference type="Gene3D" id="3.40.50.2300">
    <property type="match status" value="2"/>
</dbReference>
<protein>
    <submittedName>
        <fullName evidence="5">ABC transporter/extracellular ligand-binding receptor</fullName>
    </submittedName>
    <submittedName>
        <fullName evidence="6">Amino acid/amide ABC transporter substrate-binding protein (HAAT family)</fullName>
    </submittedName>
</protein>
<dbReference type="PANTHER" id="PTHR47151">
    <property type="entry name" value="LEU/ILE/VAL-BINDING ABC TRANSPORTER SUBUNIT"/>
    <property type="match status" value="1"/>
</dbReference>
<dbReference type="SUPFAM" id="SSF53822">
    <property type="entry name" value="Periplasmic binding protein-like I"/>
    <property type="match status" value="1"/>
</dbReference>
<feature type="signal peptide" evidence="3">
    <location>
        <begin position="1"/>
        <end position="26"/>
    </location>
</feature>
<dbReference type="EMBL" id="VFOL01000001">
    <property type="protein sequence ID" value="TQL36033.1"/>
    <property type="molecule type" value="Genomic_DNA"/>
</dbReference>
<dbReference type="GeneID" id="93770427"/>
<evidence type="ECO:0000313" key="8">
    <source>
        <dbReference type="Proteomes" id="UP000677457"/>
    </source>
</evidence>
<evidence type="ECO:0000259" key="4">
    <source>
        <dbReference type="Pfam" id="PF13458"/>
    </source>
</evidence>
<keyword evidence="8" id="KW-1185">Reference proteome</keyword>
<accession>A0A542XK52</accession>
<dbReference type="Pfam" id="PF13458">
    <property type="entry name" value="Peripla_BP_6"/>
    <property type="match status" value="1"/>
</dbReference>
<dbReference type="InterPro" id="IPR028081">
    <property type="entry name" value="Leu-bd"/>
</dbReference>